<sequence length="74" mass="8290">MGALGRDEPWAELMHGFRRLYWVAIGVRTAKLSAGQRTPKAACVASVTCRKLDAPQSWGQNRRKLSDSLTYRTP</sequence>
<protein>
    <submittedName>
        <fullName evidence="1">Uncharacterized protein</fullName>
    </submittedName>
</protein>
<dbReference type="EMBL" id="OFSN01000001">
    <property type="protein sequence ID" value="SOY41924.1"/>
    <property type="molecule type" value="Genomic_DNA"/>
</dbReference>
<dbReference type="Proteomes" id="UP000257016">
    <property type="component" value="Unassembled WGS sequence"/>
</dbReference>
<accession>A0A375BEB3</accession>
<name>A0A375BEB3_9BURK</name>
<dbReference type="AlphaFoldDB" id="A0A375BEB3"/>
<proteinExistence type="predicted"/>
<reference evidence="1" key="1">
    <citation type="submission" date="2018-01" db="EMBL/GenBank/DDBJ databases">
        <authorList>
            <person name="Clerissi C."/>
        </authorList>
    </citation>
    <scope>NUCLEOTIDE SEQUENCE</scope>
    <source>
        <strain evidence="1">Cupriavidus taiwanensis LMG 19430</strain>
    </source>
</reference>
<gene>
    <name evidence="1" type="ORF">CBM2586_A11477</name>
</gene>
<evidence type="ECO:0000313" key="1">
    <source>
        <dbReference type="EMBL" id="SOY41924.1"/>
    </source>
</evidence>
<comment type="caution">
    <text evidence="1">The sequence shown here is derived from an EMBL/GenBank/DDBJ whole genome shotgun (WGS) entry which is preliminary data.</text>
</comment>
<organism evidence="1">
    <name type="scientific">Cupriavidus taiwanensis</name>
    <dbReference type="NCBI Taxonomy" id="164546"/>
    <lineage>
        <taxon>Bacteria</taxon>
        <taxon>Pseudomonadati</taxon>
        <taxon>Pseudomonadota</taxon>
        <taxon>Betaproteobacteria</taxon>
        <taxon>Burkholderiales</taxon>
        <taxon>Burkholderiaceae</taxon>
        <taxon>Cupriavidus</taxon>
    </lineage>
</organism>